<evidence type="ECO:0000256" key="5">
    <source>
        <dbReference type="ARBA" id="ARBA00023136"/>
    </source>
</evidence>
<gene>
    <name evidence="9" type="primary">LOC110770077</name>
</gene>
<dbReference type="InterPro" id="IPR037185">
    <property type="entry name" value="EmrE-like"/>
</dbReference>
<dbReference type="PANTHER" id="PTHR31218">
    <property type="entry name" value="WAT1-RELATED PROTEIN"/>
    <property type="match status" value="1"/>
</dbReference>
<feature type="domain" description="EamA" evidence="7">
    <location>
        <begin position="192"/>
        <end position="317"/>
    </location>
</feature>
<feature type="transmembrane region" description="Helical" evidence="6">
    <location>
        <begin position="35"/>
        <end position="54"/>
    </location>
</feature>
<feature type="transmembrane region" description="Helical" evidence="6">
    <location>
        <begin position="207"/>
        <end position="232"/>
    </location>
</feature>
<protein>
    <recommendedName>
        <fullName evidence="6">WAT1-related protein</fullName>
    </recommendedName>
</protein>
<feature type="transmembrane region" description="Helical" evidence="6">
    <location>
        <begin position="244"/>
        <end position="263"/>
    </location>
</feature>
<keyword evidence="8" id="KW-1185">Reference proteome</keyword>
<dbReference type="RefSeq" id="XP_021829851.1">
    <property type="nucleotide sequence ID" value="XM_021974159.1"/>
</dbReference>
<feature type="transmembrane region" description="Helical" evidence="6">
    <location>
        <begin position="6"/>
        <end position="23"/>
    </location>
</feature>
<evidence type="ECO:0000256" key="3">
    <source>
        <dbReference type="ARBA" id="ARBA00022692"/>
    </source>
</evidence>
<dbReference type="KEGG" id="pavi:110770077"/>
<dbReference type="Proteomes" id="UP000515124">
    <property type="component" value="Unplaced"/>
</dbReference>
<feature type="transmembrane region" description="Helical" evidence="6">
    <location>
        <begin position="136"/>
        <end position="154"/>
    </location>
</feature>
<dbReference type="AlphaFoldDB" id="A0A6P5TS91"/>
<dbReference type="Pfam" id="PF00892">
    <property type="entry name" value="EamA"/>
    <property type="match status" value="1"/>
</dbReference>
<dbReference type="GeneID" id="110770077"/>
<keyword evidence="5 6" id="KW-0472">Membrane</keyword>
<evidence type="ECO:0000313" key="8">
    <source>
        <dbReference type="Proteomes" id="UP000515124"/>
    </source>
</evidence>
<evidence type="ECO:0000256" key="4">
    <source>
        <dbReference type="ARBA" id="ARBA00022989"/>
    </source>
</evidence>
<sequence length="346" mass="38186">MDKFLPFIGMVVAIMAQTGSMILNKAAMSKGTNEYIIVVYANALSALILLPYILTFHRLHIIPLFLSFIYLFYSVVNKVCSSQIFGNIGIAYSSPTLATAMLNLIPAFTFLLAIIFRMEKVNWRSSSSQAKVCGTIVSITGAFVVTFYKGLPIIKQSILLSNSPNQLLFSSQSNWILGGLFLAAEAFSTYLWYIIKCLQAFVVKKYPAVVFIVFYQCLFATIHSVAFTLVAVRDASAWELRLDMGLIAILYAGIVSIVLRYSLVTWCVWTAGAFFCSMFKPLGIIFSVIMGVIFLGDSVYLGSLVGALIIVIGFYAMMSGKATEEELVESLGQNKVPLLPNNIQEQ</sequence>
<reference evidence="9" key="1">
    <citation type="submission" date="2025-08" db="UniProtKB">
        <authorList>
            <consortium name="RefSeq"/>
        </authorList>
    </citation>
    <scope>IDENTIFICATION</scope>
</reference>
<evidence type="ECO:0000256" key="1">
    <source>
        <dbReference type="ARBA" id="ARBA00004141"/>
    </source>
</evidence>
<organism evidence="8 9">
    <name type="scientific">Prunus avium</name>
    <name type="common">Cherry</name>
    <name type="synonym">Cerasus avium</name>
    <dbReference type="NCBI Taxonomy" id="42229"/>
    <lineage>
        <taxon>Eukaryota</taxon>
        <taxon>Viridiplantae</taxon>
        <taxon>Streptophyta</taxon>
        <taxon>Embryophyta</taxon>
        <taxon>Tracheophyta</taxon>
        <taxon>Spermatophyta</taxon>
        <taxon>Magnoliopsida</taxon>
        <taxon>eudicotyledons</taxon>
        <taxon>Gunneridae</taxon>
        <taxon>Pentapetalae</taxon>
        <taxon>rosids</taxon>
        <taxon>fabids</taxon>
        <taxon>Rosales</taxon>
        <taxon>Rosaceae</taxon>
        <taxon>Amygdaloideae</taxon>
        <taxon>Amygdaleae</taxon>
        <taxon>Prunus</taxon>
    </lineage>
</organism>
<feature type="transmembrane region" description="Helical" evidence="6">
    <location>
        <begin position="299"/>
        <end position="318"/>
    </location>
</feature>
<comment type="subcellular location">
    <subcellularLocation>
        <location evidence="1 6">Membrane</location>
        <topology evidence="1 6">Multi-pass membrane protein</topology>
    </subcellularLocation>
</comment>
<evidence type="ECO:0000259" key="7">
    <source>
        <dbReference type="Pfam" id="PF00892"/>
    </source>
</evidence>
<feature type="transmembrane region" description="Helical" evidence="6">
    <location>
        <begin position="175"/>
        <end position="195"/>
    </location>
</feature>
<comment type="similarity">
    <text evidence="2 6">Belongs to the drug/metabolite transporter (DMT) superfamily. Plant drug/metabolite exporter (P-DME) (TC 2.A.7.4) family.</text>
</comment>
<evidence type="ECO:0000256" key="6">
    <source>
        <dbReference type="RuleBase" id="RU363077"/>
    </source>
</evidence>
<proteinExistence type="inferred from homology"/>
<evidence type="ECO:0000313" key="9">
    <source>
        <dbReference type="RefSeq" id="XP_021829851.1"/>
    </source>
</evidence>
<keyword evidence="4 6" id="KW-1133">Transmembrane helix</keyword>
<dbReference type="InterPro" id="IPR030184">
    <property type="entry name" value="WAT1-related"/>
</dbReference>
<dbReference type="SUPFAM" id="SSF103481">
    <property type="entry name" value="Multidrug resistance efflux transporter EmrE"/>
    <property type="match status" value="2"/>
</dbReference>
<keyword evidence="3 6" id="KW-0812">Transmembrane</keyword>
<dbReference type="GO" id="GO:0022857">
    <property type="term" value="F:transmembrane transporter activity"/>
    <property type="evidence" value="ECO:0007669"/>
    <property type="project" value="InterPro"/>
</dbReference>
<dbReference type="GO" id="GO:0016020">
    <property type="term" value="C:membrane"/>
    <property type="evidence" value="ECO:0007669"/>
    <property type="project" value="UniProtKB-SubCell"/>
</dbReference>
<name>A0A6P5TS91_PRUAV</name>
<feature type="transmembrane region" description="Helical" evidence="6">
    <location>
        <begin position="97"/>
        <end position="116"/>
    </location>
</feature>
<evidence type="ECO:0000256" key="2">
    <source>
        <dbReference type="ARBA" id="ARBA00007635"/>
    </source>
</evidence>
<accession>A0A6P5TS91</accession>
<dbReference type="InterPro" id="IPR000620">
    <property type="entry name" value="EamA_dom"/>
</dbReference>
<feature type="transmembrane region" description="Helical" evidence="6">
    <location>
        <begin position="269"/>
        <end position="292"/>
    </location>
</feature>